<dbReference type="RefSeq" id="WP_076117454.1">
    <property type="nucleotide sequence ID" value="NZ_MPTC01000002.1"/>
</dbReference>
<dbReference type="Proteomes" id="UP000187439">
    <property type="component" value="Unassembled WGS sequence"/>
</dbReference>
<accession>A0A1R0Y8Q6</accession>
<dbReference type="Gene3D" id="3.40.190.10">
    <property type="entry name" value="Periplasmic binding protein-like II"/>
    <property type="match status" value="2"/>
</dbReference>
<protein>
    <submittedName>
        <fullName evidence="1">ABC transporter substrate-binding protein</fullName>
    </submittedName>
</protein>
<reference evidence="1 2" key="1">
    <citation type="submission" date="2016-10" db="EMBL/GenBank/DDBJ databases">
        <title>Paenibacillus species isolates.</title>
        <authorList>
            <person name="Beno S.M."/>
        </authorList>
    </citation>
    <scope>NUCLEOTIDE SEQUENCE [LARGE SCALE GENOMIC DNA]</scope>
    <source>
        <strain evidence="1 2">FSL H7-0710</strain>
    </source>
</reference>
<organism evidence="1 2">
    <name type="scientific">Paenibacillus odorifer</name>
    <dbReference type="NCBI Taxonomy" id="189426"/>
    <lineage>
        <taxon>Bacteria</taxon>
        <taxon>Bacillati</taxon>
        <taxon>Bacillota</taxon>
        <taxon>Bacilli</taxon>
        <taxon>Bacillales</taxon>
        <taxon>Paenibacillaceae</taxon>
        <taxon>Paenibacillus</taxon>
    </lineage>
</organism>
<dbReference type="Pfam" id="PF13416">
    <property type="entry name" value="SBP_bac_8"/>
    <property type="match status" value="1"/>
</dbReference>
<dbReference type="SUPFAM" id="SSF53850">
    <property type="entry name" value="Periplasmic binding protein-like II"/>
    <property type="match status" value="1"/>
</dbReference>
<dbReference type="PROSITE" id="PS51257">
    <property type="entry name" value="PROKAR_LIPOPROTEIN"/>
    <property type="match status" value="1"/>
</dbReference>
<sequence>MKKSIERFVMLAALVTIVGGCGGNNEAGSGTLSSSTAPEQASGKPVELTFYYPIQVGGALTATIESMAEQFTEENPGIIVKPVYTGSYGDTTLKTQAAVAGGNPPDVAVLLAADLFSFMDMDSIMPLNDFIAKDGGNDFLDDFYPAFMENSQLDGKTYSLPFQRSNVLLYYNKDAFKDAGLDPEKPPTTWDELAQMAKQLTKVGRWGIEIPSSAPTSSTWMFSALAIQSGKNLMSQDGKEVYFDTPENVAALQYWVDLSKKDKAMPENVIEWATTPSDFLEQTTAMMFHTTGNLSNVRQNAKFDFGVAMLPQNKQFGSPTGGGNLYIFKGISQARQEAAWKFIKFMTDPERAAQWSIDTGYVGVRKSSYETDTMKKYTEEFPAALVARDQLQYAKGELSTHNSGKVTAALNDAIQAALHGKITPSQALKNAQAEADKALESFR</sequence>
<dbReference type="OrthoDB" id="9795467at2"/>
<evidence type="ECO:0000313" key="2">
    <source>
        <dbReference type="Proteomes" id="UP000187439"/>
    </source>
</evidence>
<dbReference type="PANTHER" id="PTHR43649">
    <property type="entry name" value="ARABINOSE-BINDING PROTEIN-RELATED"/>
    <property type="match status" value="1"/>
</dbReference>
<dbReference type="InterPro" id="IPR050490">
    <property type="entry name" value="Bact_solute-bd_prot1"/>
</dbReference>
<dbReference type="AlphaFoldDB" id="A0A1R0Y8Q6"/>
<gene>
    <name evidence="1" type="ORF">BSK52_03575</name>
</gene>
<dbReference type="PANTHER" id="PTHR43649:SF30">
    <property type="entry name" value="ABC TRANSPORTER SUBSTRATE-BINDING PROTEIN"/>
    <property type="match status" value="1"/>
</dbReference>
<dbReference type="InterPro" id="IPR006059">
    <property type="entry name" value="SBP"/>
</dbReference>
<proteinExistence type="predicted"/>
<comment type="caution">
    <text evidence="1">The sequence shown here is derived from an EMBL/GenBank/DDBJ whole genome shotgun (WGS) entry which is preliminary data.</text>
</comment>
<dbReference type="EMBL" id="MPTC01000002">
    <property type="protein sequence ID" value="OMD43740.1"/>
    <property type="molecule type" value="Genomic_DNA"/>
</dbReference>
<evidence type="ECO:0000313" key="1">
    <source>
        <dbReference type="EMBL" id="OMD43740.1"/>
    </source>
</evidence>
<name>A0A1R0Y8Q6_9BACL</name>
<dbReference type="CDD" id="cd14748">
    <property type="entry name" value="PBP2_UgpB"/>
    <property type="match status" value="1"/>
</dbReference>